<protein>
    <submittedName>
        <fullName evidence="1">Uncharacterized protein</fullName>
    </submittedName>
</protein>
<dbReference type="EMBL" id="JADFTS010000008">
    <property type="protein sequence ID" value="KAF9594064.1"/>
    <property type="molecule type" value="Genomic_DNA"/>
</dbReference>
<keyword evidence="2" id="KW-1185">Reference proteome</keyword>
<sequence>MNNTQQNLATLYAFGLPNKLRRAPRTLECYWTPPPPNTIKVNTDGTQESGPAGWESMAIVQGYFGT</sequence>
<dbReference type="AlphaFoldDB" id="A0A835H8Q9"/>
<proteinExistence type="predicted"/>
<evidence type="ECO:0000313" key="1">
    <source>
        <dbReference type="EMBL" id="KAF9594064.1"/>
    </source>
</evidence>
<gene>
    <name evidence="1" type="ORF">IFM89_027246</name>
</gene>
<dbReference type="Proteomes" id="UP000631114">
    <property type="component" value="Unassembled WGS sequence"/>
</dbReference>
<accession>A0A835H8Q9</accession>
<organism evidence="1 2">
    <name type="scientific">Coptis chinensis</name>
    <dbReference type="NCBI Taxonomy" id="261450"/>
    <lineage>
        <taxon>Eukaryota</taxon>
        <taxon>Viridiplantae</taxon>
        <taxon>Streptophyta</taxon>
        <taxon>Embryophyta</taxon>
        <taxon>Tracheophyta</taxon>
        <taxon>Spermatophyta</taxon>
        <taxon>Magnoliopsida</taxon>
        <taxon>Ranunculales</taxon>
        <taxon>Ranunculaceae</taxon>
        <taxon>Coptidoideae</taxon>
        <taxon>Coptis</taxon>
    </lineage>
</organism>
<evidence type="ECO:0000313" key="2">
    <source>
        <dbReference type="Proteomes" id="UP000631114"/>
    </source>
</evidence>
<comment type="caution">
    <text evidence="1">The sequence shown here is derived from an EMBL/GenBank/DDBJ whole genome shotgun (WGS) entry which is preliminary data.</text>
</comment>
<name>A0A835H8Q9_9MAGN</name>
<reference evidence="1 2" key="1">
    <citation type="submission" date="2020-10" db="EMBL/GenBank/DDBJ databases">
        <title>The Coptis chinensis genome and diversification of protoberbering-type alkaloids.</title>
        <authorList>
            <person name="Wang B."/>
            <person name="Shu S."/>
            <person name="Song C."/>
            <person name="Liu Y."/>
        </authorList>
    </citation>
    <scope>NUCLEOTIDE SEQUENCE [LARGE SCALE GENOMIC DNA]</scope>
    <source>
        <strain evidence="1">HL-2020</strain>
        <tissue evidence="1">Leaf</tissue>
    </source>
</reference>